<evidence type="ECO:0000313" key="2">
    <source>
        <dbReference type="Proteomes" id="UP000821845"/>
    </source>
</evidence>
<accession>A0ACB7SG08</accession>
<comment type="caution">
    <text evidence="1">The sequence shown here is derived from an EMBL/GenBank/DDBJ whole genome shotgun (WGS) entry which is preliminary data.</text>
</comment>
<keyword evidence="2" id="KW-1185">Reference proteome</keyword>
<organism evidence="1 2">
    <name type="scientific">Hyalomma asiaticum</name>
    <name type="common">Tick</name>
    <dbReference type="NCBI Taxonomy" id="266040"/>
    <lineage>
        <taxon>Eukaryota</taxon>
        <taxon>Metazoa</taxon>
        <taxon>Ecdysozoa</taxon>
        <taxon>Arthropoda</taxon>
        <taxon>Chelicerata</taxon>
        <taxon>Arachnida</taxon>
        <taxon>Acari</taxon>
        <taxon>Parasitiformes</taxon>
        <taxon>Ixodida</taxon>
        <taxon>Ixodoidea</taxon>
        <taxon>Ixodidae</taxon>
        <taxon>Hyalomminae</taxon>
        <taxon>Hyalomma</taxon>
    </lineage>
</organism>
<dbReference type="EMBL" id="CM023484">
    <property type="protein sequence ID" value="KAH6932673.1"/>
    <property type="molecule type" value="Genomic_DNA"/>
</dbReference>
<evidence type="ECO:0000313" key="1">
    <source>
        <dbReference type="EMBL" id="KAH6932673.1"/>
    </source>
</evidence>
<dbReference type="Proteomes" id="UP000821845">
    <property type="component" value="Chromosome 4"/>
</dbReference>
<protein>
    <submittedName>
        <fullName evidence="1">Uncharacterized protein</fullName>
    </submittedName>
</protein>
<sequence length="182" mass="20356">MDLNFSLYADDITLWTTHSSNGEIQSPLQAAANMVVAHEGAMNLTCSPHKSDFLLPSHRGAEEHISNIKTILNDTPAANVHRRRVLGLHIQSNRLNTCTLKTLHTTVDHTQRLLGRVSSKNGGLKEAELLRLVRAFVITVFWPSTTELLTSSYSPSHQEYVDTNFRGGRPFSPFWEDFSVSV</sequence>
<reference evidence="1" key="1">
    <citation type="submission" date="2020-05" db="EMBL/GenBank/DDBJ databases">
        <title>Large-scale comparative analyses of tick genomes elucidate their genetic diversity and vector capacities.</title>
        <authorList>
            <person name="Jia N."/>
            <person name="Wang J."/>
            <person name="Shi W."/>
            <person name="Du L."/>
            <person name="Sun Y."/>
            <person name="Zhan W."/>
            <person name="Jiang J."/>
            <person name="Wang Q."/>
            <person name="Zhang B."/>
            <person name="Ji P."/>
            <person name="Sakyi L.B."/>
            <person name="Cui X."/>
            <person name="Yuan T."/>
            <person name="Jiang B."/>
            <person name="Yang W."/>
            <person name="Lam T.T.-Y."/>
            <person name="Chang Q."/>
            <person name="Ding S."/>
            <person name="Wang X."/>
            <person name="Zhu J."/>
            <person name="Ruan X."/>
            <person name="Zhao L."/>
            <person name="Wei J."/>
            <person name="Que T."/>
            <person name="Du C."/>
            <person name="Cheng J."/>
            <person name="Dai P."/>
            <person name="Han X."/>
            <person name="Huang E."/>
            <person name="Gao Y."/>
            <person name="Liu J."/>
            <person name="Shao H."/>
            <person name="Ye R."/>
            <person name="Li L."/>
            <person name="Wei W."/>
            <person name="Wang X."/>
            <person name="Wang C."/>
            <person name="Yang T."/>
            <person name="Huo Q."/>
            <person name="Li W."/>
            <person name="Guo W."/>
            <person name="Chen H."/>
            <person name="Zhou L."/>
            <person name="Ni X."/>
            <person name="Tian J."/>
            <person name="Zhou Y."/>
            <person name="Sheng Y."/>
            <person name="Liu T."/>
            <person name="Pan Y."/>
            <person name="Xia L."/>
            <person name="Li J."/>
            <person name="Zhao F."/>
            <person name="Cao W."/>
        </authorList>
    </citation>
    <scope>NUCLEOTIDE SEQUENCE</scope>
    <source>
        <strain evidence="1">Hyas-2018</strain>
    </source>
</reference>
<proteinExistence type="predicted"/>
<gene>
    <name evidence="1" type="ORF">HPB50_008698</name>
</gene>
<name>A0ACB7SG08_HYAAI</name>